<feature type="transmembrane region" description="Helical" evidence="1">
    <location>
        <begin position="35"/>
        <end position="58"/>
    </location>
</feature>
<reference evidence="2 3" key="1">
    <citation type="submission" date="2019-02" db="EMBL/GenBank/DDBJ databases">
        <title>Deep-cultivation of Planctomycetes and their phenomic and genomic characterization uncovers novel biology.</title>
        <authorList>
            <person name="Wiegand S."/>
            <person name="Jogler M."/>
            <person name="Boedeker C."/>
            <person name="Pinto D."/>
            <person name="Vollmers J."/>
            <person name="Rivas-Marin E."/>
            <person name="Kohn T."/>
            <person name="Peeters S.H."/>
            <person name="Heuer A."/>
            <person name="Rast P."/>
            <person name="Oberbeckmann S."/>
            <person name="Bunk B."/>
            <person name="Jeske O."/>
            <person name="Meyerdierks A."/>
            <person name="Storesund J.E."/>
            <person name="Kallscheuer N."/>
            <person name="Luecker S."/>
            <person name="Lage O.M."/>
            <person name="Pohl T."/>
            <person name="Merkel B.J."/>
            <person name="Hornburger P."/>
            <person name="Mueller R.-W."/>
            <person name="Bruemmer F."/>
            <person name="Labrenz M."/>
            <person name="Spormann A.M."/>
            <person name="Op den Camp H."/>
            <person name="Overmann J."/>
            <person name="Amann R."/>
            <person name="Jetten M.S.M."/>
            <person name="Mascher T."/>
            <person name="Medema M.H."/>
            <person name="Devos D.P."/>
            <person name="Kaster A.-K."/>
            <person name="Ovreas L."/>
            <person name="Rohde M."/>
            <person name="Galperin M.Y."/>
            <person name="Jogler C."/>
        </authorList>
    </citation>
    <scope>NUCLEOTIDE SEQUENCE [LARGE SCALE GENOMIC DNA]</scope>
    <source>
        <strain evidence="2 3">Spa11</strain>
    </source>
</reference>
<protein>
    <recommendedName>
        <fullName evidence="4">Type II secretion system protein G</fullName>
    </recommendedName>
</protein>
<dbReference type="PANTHER" id="PTHR30093">
    <property type="entry name" value="GENERAL SECRETION PATHWAY PROTEIN G"/>
    <property type="match status" value="1"/>
</dbReference>
<dbReference type="PANTHER" id="PTHR30093:SF2">
    <property type="entry name" value="TYPE II SECRETION SYSTEM PROTEIN H"/>
    <property type="match status" value="1"/>
</dbReference>
<sequence>MRIEERERPDRGHSAFRIPHSALASRTSAPRRPGFTLVELLVVITIIGILTALLLVGVQQARIAAQRAAITTEINQIDAAIKDLKNSSGSFPPNAQTDAGGPINENTVLTDFKQFMLKAFPQHREHEALIKALVGVATTSEQNIATNLPGGMTAAEAAVFWVGGFSSDPKYPITGSGGPSYLISTLPNGVTDASEADPIDQRSWQLGIKVENLGPRGNDGYFSKNYTRFIDYADPRDPSGNTRRRINMWVLTPGNSPAPYVYFDASRGSGVTAANDVPAATEPVSHNGSEGLQELLDQTKLVYAIKQRKSVGAGYDFANKGQFQVLHAGFDREWLFIDPNSGASLAFPHVVNDGTMAPTETLYPEGPWTAELADTQANFTNGILEGAQE</sequence>
<keyword evidence="1" id="KW-0812">Transmembrane</keyword>
<keyword evidence="1" id="KW-1133">Transmembrane helix</keyword>
<keyword evidence="3" id="KW-1185">Reference proteome</keyword>
<dbReference type="Gene3D" id="3.30.700.10">
    <property type="entry name" value="Glycoprotein, Type 4 Pilin"/>
    <property type="match status" value="1"/>
</dbReference>
<dbReference type="NCBIfam" id="TIGR02532">
    <property type="entry name" value="IV_pilin_GFxxxE"/>
    <property type="match status" value="1"/>
</dbReference>
<name>A0A518K2X3_9BACT</name>
<dbReference type="RefSeq" id="WP_145105918.1">
    <property type="nucleotide sequence ID" value="NZ_CP036349.1"/>
</dbReference>
<dbReference type="InterPro" id="IPR012902">
    <property type="entry name" value="N_methyl_site"/>
</dbReference>
<dbReference type="Pfam" id="PF07963">
    <property type="entry name" value="N_methyl"/>
    <property type="match status" value="1"/>
</dbReference>
<dbReference type="Proteomes" id="UP000316426">
    <property type="component" value="Chromosome"/>
</dbReference>
<evidence type="ECO:0000313" key="3">
    <source>
        <dbReference type="Proteomes" id="UP000316426"/>
    </source>
</evidence>
<evidence type="ECO:0000313" key="2">
    <source>
        <dbReference type="EMBL" id="QDV72156.1"/>
    </source>
</evidence>
<evidence type="ECO:0008006" key="4">
    <source>
        <dbReference type="Google" id="ProtNLM"/>
    </source>
</evidence>
<keyword evidence="1" id="KW-0472">Membrane</keyword>
<dbReference type="InterPro" id="IPR045584">
    <property type="entry name" value="Pilin-like"/>
</dbReference>
<dbReference type="SUPFAM" id="SSF54523">
    <property type="entry name" value="Pili subunits"/>
    <property type="match status" value="1"/>
</dbReference>
<dbReference type="KEGG" id="bmei:Spa11_03280"/>
<dbReference type="EMBL" id="CP036349">
    <property type="protein sequence ID" value="QDV72156.1"/>
    <property type="molecule type" value="Genomic_DNA"/>
</dbReference>
<accession>A0A518K2X3</accession>
<dbReference type="AlphaFoldDB" id="A0A518K2X3"/>
<gene>
    <name evidence="2" type="ORF">Spa11_03280</name>
</gene>
<organism evidence="2 3">
    <name type="scientific">Botrimarina mediterranea</name>
    <dbReference type="NCBI Taxonomy" id="2528022"/>
    <lineage>
        <taxon>Bacteria</taxon>
        <taxon>Pseudomonadati</taxon>
        <taxon>Planctomycetota</taxon>
        <taxon>Planctomycetia</taxon>
        <taxon>Pirellulales</taxon>
        <taxon>Lacipirellulaceae</taxon>
        <taxon>Botrimarina</taxon>
    </lineage>
</organism>
<evidence type="ECO:0000256" key="1">
    <source>
        <dbReference type="SAM" id="Phobius"/>
    </source>
</evidence>
<proteinExistence type="predicted"/>